<keyword evidence="11" id="KW-0325">Glycoprotein</keyword>
<evidence type="ECO:0000313" key="18">
    <source>
        <dbReference type="Proteomes" id="UP000522270"/>
    </source>
</evidence>
<dbReference type="EMBL" id="VYZE01000072">
    <property type="protein sequence ID" value="NWU62767.1"/>
    <property type="molecule type" value="Genomic_DNA"/>
</dbReference>
<evidence type="ECO:0000256" key="3">
    <source>
        <dbReference type="ARBA" id="ARBA00022729"/>
    </source>
</evidence>
<feature type="compositionally biased region" description="Low complexity" evidence="14">
    <location>
        <begin position="234"/>
        <end position="246"/>
    </location>
</feature>
<keyword evidence="5" id="KW-0735">Signal-anchor</keyword>
<dbReference type="PANTHER" id="PTHR37456">
    <property type="entry name" value="SI:CH211-266K2.1"/>
    <property type="match status" value="1"/>
</dbReference>
<comment type="caution">
    <text evidence="17">The sequence shown here is derived from an EMBL/GenBank/DDBJ whole genome shotgun (WGS) entry which is preliminary data.</text>
</comment>
<keyword evidence="6 15" id="KW-1133">Transmembrane helix</keyword>
<evidence type="ECO:0000256" key="13">
    <source>
        <dbReference type="PROSITE-ProRule" id="PRU00196"/>
    </source>
</evidence>
<dbReference type="OrthoDB" id="10037288at2759"/>
<reference evidence="17 18" key="1">
    <citation type="submission" date="2019-09" db="EMBL/GenBank/DDBJ databases">
        <title>Bird 10,000 Genomes (B10K) Project - Family phase.</title>
        <authorList>
            <person name="Zhang G."/>
        </authorList>
    </citation>
    <scope>NUCLEOTIDE SEQUENCE [LARGE SCALE GENOMIC DNA]</scope>
    <source>
        <strain evidence="17">B10K-DU-027-49</strain>
        <tissue evidence="17">Muscle</tissue>
    </source>
</reference>
<keyword evidence="2 15" id="KW-0812">Transmembrane</keyword>
<evidence type="ECO:0000256" key="2">
    <source>
        <dbReference type="ARBA" id="ARBA00022692"/>
    </source>
</evidence>
<keyword evidence="9 13" id="KW-1015">Disulfide bond</keyword>
<dbReference type="PANTHER" id="PTHR37456:SF6">
    <property type="entry name" value="COLLAGEN ALPHA-1(XXIII) CHAIN-LIKE ISOFORM X2"/>
    <property type="match status" value="1"/>
</dbReference>
<evidence type="ECO:0000313" key="17">
    <source>
        <dbReference type="EMBL" id="NWU62767.1"/>
    </source>
</evidence>
<evidence type="ECO:0000256" key="12">
    <source>
        <dbReference type="ARBA" id="ARBA00023278"/>
    </source>
</evidence>
<evidence type="ECO:0000256" key="1">
    <source>
        <dbReference type="ARBA" id="ARBA00004606"/>
    </source>
</evidence>
<keyword evidence="7" id="KW-0176">Collagen</keyword>
<keyword evidence="4" id="KW-0677">Repeat</keyword>
<evidence type="ECO:0000256" key="4">
    <source>
        <dbReference type="ARBA" id="ARBA00022737"/>
    </source>
</evidence>
<sequence>MKIKDRHGEDGNFSDMNTLSISDKIGFASAATTTFQISEPRSQRKPSTCCARSALAVYLLLLTAGQGLLAYKVFNMQREILKFQEQNTSCTEEILESSFANKVFLERNSTEEHMGHEENWRRILEKEITVIKNSNADLMMMMNNITLVAGTAPFFHAGCAGGKAGSSAPLAKLGKKPGSHGLQGEKGSKGDPGPAGPSGEPGVRGEKGEMGLAGHQGQKGETGEKGDPGPRGPMGPQGQQGAPGLPGFNGNTGEPGRPGQKGEAGVTGQRGPAGTPGLEGRPGPKGEKGDQGPSGSPGIPGIAGPRGEKGETGGTGLPGQKGTKGDQGPPGPPGQAGEKGSKGDYGSRGQKGDPGVKGAKGDRGFPGSPGAPGSKGEKGEGNFNVFVRIVGGGRRGRVEVFHQGSWGTICDDGWSTQDATVVCRMLGYSRAVSAFTAAAGTGKIWLDDVACVGSEASIFDCPKPDWGVNNCSHNEDAGVECV</sequence>
<evidence type="ECO:0000256" key="6">
    <source>
        <dbReference type="ARBA" id="ARBA00022989"/>
    </source>
</evidence>
<dbReference type="InterPro" id="IPR001190">
    <property type="entry name" value="SRCR"/>
</dbReference>
<dbReference type="PROSITE" id="PS00420">
    <property type="entry name" value="SRCR_1"/>
    <property type="match status" value="1"/>
</dbReference>
<keyword evidence="8 15" id="KW-0472">Membrane</keyword>
<feature type="compositionally biased region" description="Low complexity" evidence="14">
    <location>
        <begin position="293"/>
        <end position="305"/>
    </location>
</feature>
<dbReference type="InterPro" id="IPR036772">
    <property type="entry name" value="SRCR-like_dom_sf"/>
</dbReference>
<dbReference type="AlphaFoldDB" id="A0A7K5YBV5"/>
<protein>
    <submittedName>
        <fullName evidence="17">MARCO protein</fullName>
    </submittedName>
</protein>
<dbReference type="Pfam" id="PF00530">
    <property type="entry name" value="SRCR"/>
    <property type="match status" value="1"/>
</dbReference>
<evidence type="ECO:0000256" key="7">
    <source>
        <dbReference type="ARBA" id="ARBA00023119"/>
    </source>
</evidence>
<evidence type="ECO:0000256" key="10">
    <source>
        <dbReference type="ARBA" id="ARBA00023170"/>
    </source>
</evidence>
<dbReference type="FunFam" id="3.10.250.10:FF:000011">
    <property type="entry name" value="Scavenger receptor class A member 5"/>
    <property type="match status" value="1"/>
</dbReference>
<keyword evidence="18" id="KW-1185">Reference proteome</keyword>
<feature type="transmembrane region" description="Helical" evidence="15">
    <location>
        <begin position="54"/>
        <end position="74"/>
    </location>
</feature>
<name>A0A7K5YBV5_9AVES</name>
<feature type="disulfide bond" evidence="13">
    <location>
        <begin position="451"/>
        <end position="461"/>
    </location>
</feature>
<feature type="non-terminal residue" evidence="17">
    <location>
        <position position="482"/>
    </location>
</feature>
<dbReference type="GO" id="GO:0016020">
    <property type="term" value="C:membrane"/>
    <property type="evidence" value="ECO:0007669"/>
    <property type="project" value="UniProtKB-SubCell"/>
</dbReference>
<dbReference type="SMART" id="SM00202">
    <property type="entry name" value="SR"/>
    <property type="match status" value="1"/>
</dbReference>
<evidence type="ECO:0000259" key="16">
    <source>
        <dbReference type="PROSITE" id="PS50287"/>
    </source>
</evidence>
<evidence type="ECO:0000256" key="15">
    <source>
        <dbReference type="SAM" id="Phobius"/>
    </source>
</evidence>
<accession>A0A7K5YBV5</accession>
<evidence type="ECO:0000256" key="5">
    <source>
        <dbReference type="ARBA" id="ARBA00022968"/>
    </source>
</evidence>
<dbReference type="PRINTS" id="PR00258">
    <property type="entry name" value="SPERACTRCPTR"/>
</dbReference>
<dbReference type="InterPro" id="IPR008160">
    <property type="entry name" value="Collagen"/>
</dbReference>
<organism evidence="17 18">
    <name type="scientific">Pterocles burchelli</name>
    <dbReference type="NCBI Taxonomy" id="2585816"/>
    <lineage>
        <taxon>Eukaryota</taxon>
        <taxon>Metazoa</taxon>
        <taxon>Chordata</taxon>
        <taxon>Craniata</taxon>
        <taxon>Vertebrata</taxon>
        <taxon>Euteleostomi</taxon>
        <taxon>Archelosauria</taxon>
        <taxon>Archosauria</taxon>
        <taxon>Dinosauria</taxon>
        <taxon>Saurischia</taxon>
        <taxon>Theropoda</taxon>
        <taxon>Coelurosauria</taxon>
        <taxon>Aves</taxon>
        <taxon>Neognathae</taxon>
        <taxon>Neoaves</taxon>
        <taxon>Columbimorphae</taxon>
        <taxon>Pterocliformes</taxon>
        <taxon>Pteroclidae</taxon>
        <taxon>Pterocles</taxon>
    </lineage>
</organism>
<feature type="domain" description="SRCR" evidence="16">
    <location>
        <begin position="387"/>
        <end position="482"/>
    </location>
</feature>
<dbReference type="Proteomes" id="UP000522270">
    <property type="component" value="Unassembled WGS sequence"/>
</dbReference>
<dbReference type="Gene3D" id="3.10.250.10">
    <property type="entry name" value="SRCR-like domain"/>
    <property type="match status" value="1"/>
</dbReference>
<dbReference type="PROSITE" id="PS50287">
    <property type="entry name" value="SRCR_2"/>
    <property type="match status" value="1"/>
</dbReference>
<feature type="region of interest" description="Disordered" evidence="14">
    <location>
        <begin position="165"/>
        <end position="381"/>
    </location>
</feature>
<dbReference type="SUPFAM" id="SSF56487">
    <property type="entry name" value="SRCR-like"/>
    <property type="match status" value="1"/>
</dbReference>
<keyword evidence="10" id="KW-0675">Receptor</keyword>
<proteinExistence type="predicted"/>
<keyword evidence="3" id="KW-0732">Signal</keyword>
<comment type="caution">
    <text evidence="13">Lacks conserved residue(s) required for the propagation of feature annotation.</text>
</comment>
<keyword evidence="12" id="KW-0379">Hydroxylation</keyword>
<evidence type="ECO:0000256" key="8">
    <source>
        <dbReference type="ARBA" id="ARBA00023136"/>
    </source>
</evidence>
<evidence type="ECO:0000256" key="14">
    <source>
        <dbReference type="SAM" id="MobiDB-lite"/>
    </source>
</evidence>
<feature type="non-terminal residue" evidence="17">
    <location>
        <position position="1"/>
    </location>
</feature>
<dbReference type="InterPro" id="IPR050938">
    <property type="entry name" value="Collagen_Structural_Proteins"/>
</dbReference>
<evidence type="ECO:0000256" key="9">
    <source>
        <dbReference type="ARBA" id="ARBA00023157"/>
    </source>
</evidence>
<comment type="subcellular location">
    <subcellularLocation>
        <location evidence="1">Membrane</location>
        <topology evidence="1">Single-pass type II membrane protein</topology>
    </subcellularLocation>
</comment>
<gene>
    <name evidence="17" type="primary">Marco</name>
    <name evidence="17" type="ORF">PTEBUR_R07674</name>
</gene>
<dbReference type="Pfam" id="PF01391">
    <property type="entry name" value="Collagen"/>
    <property type="match status" value="2"/>
</dbReference>
<evidence type="ECO:0000256" key="11">
    <source>
        <dbReference type="ARBA" id="ARBA00023180"/>
    </source>
</evidence>